<dbReference type="EMBL" id="BMAR01000009">
    <property type="protein sequence ID" value="GFR45354.1"/>
    <property type="molecule type" value="Genomic_DNA"/>
</dbReference>
<evidence type="ECO:0000256" key="1">
    <source>
        <dbReference type="SAM" id="MobiDB-lite"/>
    </source>
</evidence>
<gene>
    <name evidence="3" type="ORF">Agub_g6725</name>
</gene>
<accession>A0AAD3DQI3</accession>
<feature type="compositionally biased region" description="Low complexity" evidence="1">
    <location>
        <begin position="936"/>
        <end position="947"/>
    </location>
</feature>
<feature type="region of interest" description="Disordered" evidence="1">
    <location>
        <begin position="936"/>
        <end position="955"/>
    </location>
</feature>
<feature type="compositionally biased region" description="Low complexity" evidence="1">
    <location>
        <begin position="897"/>
        <end position="910"/>
    </location>
</feature>
<feature type="compositionally biased region" description="Pro residues" evidence="1">
    <location>
        <begin position="675"/>
        <end position="693"/>
    </location>
</feature>
<dbReference type="PANTHER" id="PTHR46169:SF29">
    <property type="entry name" value="DNA REPLICATION-RELATED ELEMENT FACTOR, ISOFORM A"/>
    <property type="match status" value="1"/>
</dbReference>
<comment type="caution">
    <text evidence="3">The sequence shown here is derived from an EMBL/GenBank/DDBJ whole genome shotgun (WGS) entry which is preliminary data.</text>
</comment>
<evidence type="ECO:0000313" key="4">
    <source>
        <dbReference type="Proteomes" id="UP001054857"/>
    </source>
</evidence>
<keyword evidence="4" id="KW-1185">Reference proteome</keyword>
<proteinExistence type="predicted"/>
<dbReference type="InterPro" id="IPR012337">
    <property type="entry name" value="RNaseH-like_sf"/>
</dbReference>
<dbReference type="InterPro" id="IPR052717">
    <property type="entry name" value="Vacuolar_transposase_reg"/>
</dbReference>
<reference evidence="3 4" key="1">
    <citation type="journal article" date="2021" name="Sci. Rep.">
        <title>Genome sequencing of the multicellular alga Astrephomene provides insights into convergent evolution of germ-soma differentiation.</title>
        <authorList>
            <person name="Yamashita S."/>
            <person name="Yamamoto K."/>
            <person name="Matsuzaki R."/>
            <person name="Suzuki S."/>
            <person name="Yamaguchi H."/>
            <person name="Hirooka S."/>
            <person name="Minakuchi Y."/>
            <person name="Miyagishima S."/>
            <person name="Kawachi M."/>
            <person name="Toyoda A."/>
            <person name="Nozaki H."/>
        </authorList>
    </citation>
    <scope>NUCLEOTIDE SEQUENCE [LARGE SCALE GENOMIC DNA]</scope>
    <source>
        <strain evidence="3 4">NIES-4017</strain>
    </source>
</reference>
<dbReference type="Pfam" id="PF04937">
    <property type="entry name" value="DUF659"/>
    <property type="match status" value="1"/>
</dbReference>
<protein>
    <recommendedName>
        <fullName evidence="2">DUF659 domain-containing protein</fullName>
    </recommendedName>
</protein>
<feature type="region of interest" description="Disordered" evidence="1">
    <location>
        <begin position="854"/>
        <end position="919"/>
    </location>
</feature>
<organism evidence="3 4">
    <name type="scientific">Astrephomene gubernaculifera</name>
    <dbReference type="NCBI Taxonomy" id="47775"/>
    <lineage>
        <taxon>Eukaryota</taxon>
        <taxon>Viridiplantae</taxon>
        <taxon>Chlorophyta</taxon>
        <taxon>core chlorophytes</taxon>
        <taxon>Chlorophyceae</taxon>
        <taxon>CS clade</taxon>
        <taxon>Chlamydomonadales</taxon>
        <taxon>Astrephomenaceae</taxon>
        <taxon>Astrephomene</taxon>
    </lineage>
</organism>
<feature type="region of interest" description="Disordered" evidence="1">
    <location>
        <begin position="755"/>
        <end position="795"/>
    </location>
</feature>
<dbReference type="InterPro" id="IPR007021">
    <property type="entry name" value="DUF659"/>
</dbReference>
<dbReference type="AlphaFoldDB" id="A0AAD3DQI3"/>
<feature type="region of interest" description="Disordered" evidence="1">
    <location>
        <begin position="646"/>
        <end position="721"/>
    </location>
</feature>
<feature type="compositionally biased region" description="Pro residues" evidence="1">
    <location>
        <begin position="774"/>
        <end position="785"/>
    </location>
</feature>
<dbReference type="PANTHER" id="PTHR46169">
    <property type="entry name" value="DNA REPLICATION-RELATED ELEMENT FACTOR, ISOFORM A"/>
    <property type="match status" value="1"/>
</dbReference>
<dbReference type="SUPFAM" id="SSF53098">
    <property type="entry name" value="Ribonuclease H-like"/>
    <property type="match status" value="1"/>
</dbReference>
<name>A0AAD3DQI3_9CHLO</name>
<feature type="compositionally biased region" description="Low complexity" evidence="1">
    <location>
        <begin position="694"/>
        <end position="705"/>
    </location>
</feature>
<feature type="domain" description="DUF659" evidence="2">
    <location>
        <begin position="185"/>
        <end position="338"/>
    </location>
</feature>
<evidence type="ECO:0000259" key="2">
    <source>
        <dbReference type="Pfam" id="PF04937"/>
    </source>
</evidence>
<dbReference type="GO" id="GO:0005634">
    <property type="term" value="C:nucleus"/>
    <property type="evidence" value="ECO:0007669"/>
    <property type="project" value="TreeGrafter"/>
</dbReference>
<feature type="compositionally biased region" description="Pro residues" evidence="1">
    <location>
        <begin position="755"/>
        <end position="764"/>
    </location>
</feature>
<feature type="compositionally biased region" description="Low complexity" evidence="1">
    <location>
        <begin position="664"/>
        <end position="674"/>
    </location>
</feature>
<evidence type="ECO:0000313" key="3">
    <source>
        <dbReference type="EMBL" id="GFR45354.1"/>
    </source>
</evidence>
<dbReference type="Proteomes" id="UP001054857">
    <property type="component" value="Unassembled WGS sequence"/>
</dbReference>
<feature type="compositionally biased region" description="Low complexity" evidence="1">
    <location>
        <begin position="854"/>
        <end position="888"/>
    </location>
</feature>
<dbReference type="GO" id="GO:0006357">
    <property type="term" value="P:regulation of transcription by RNA polymerase II"/>
    <property type="evidence" value="ECO:0007669"/>
    <property type="project" value="TreeGrafter"/>
</dbReference>
<sequence>MSTAEPIGSDDEVISGDEVEIVTAKRQKTGPGRGVKECGVLWSYFVKVRKRDDKSNRWEVACKECGTEIASGKTADMTGHVLYKCKGDVKAADKEFLSQKAARAAAAPEASFSEGSATSTRRDVKRQSKLTAFIDTTKLTDEQERGLRMKQLRAFVSGGIPFAWADSPFFKDWQLSVRPNLFPASADMLRQSLLPAEYARVLREIIEAVGMEGQVVVCVDGWSNRKHQSIMSCVIIFPSTRDTFLLCSEEASTESHTAQFHVGLFKRFIEKVGGPERVVALVTDNAAAVRSGREELVKEDKYRHILTVRCFMHAFNLVMASVSSHPVAKAIITKAQRVVTYFRASHMAGGLLRGVVDLKIKAGEMERARALATSNKTRFTSVLMCLESVLYNELALRAVVAIHHATLFAKDNTDVAGIITDDEFWSGLRELVSVQEPFGKVIMAVQKDSATLGCVTRYWAYLRRSLAAVLPGITDDGYRRHIIRAFNTRLNEIGVKGGKLNRLTLFLDPRYCGMLDSSTDEMLDELKLTAAEIFSDKCMSEAVIRQLLEELLSYNCMDGVFKKLGAIGSSYADLRSFWGRLRTLKGASTLATLAMTLINVVPHAGGVERAFSIMGGFETQTRNRMSSDTNNMLTTVKMWNAAQVPHDKKEATSAPVLRGSPSTPQGAQVPVQPLAQPPRLPPKPPRPPAPPARAPQQNPRLQQQLQPPPPVQQPQTQQLQLPPTQQLQLLPSQLPPLQQPQLPPTQQLQLLPSQLPPLQQPQLPPTQQLQLLPPQLPPLQQPQLPPTQQLQHVSQGHFAATAQGVTLAPAQVAALGPVLEALRCMTSQQQQQFLRARPDVMTLLRLLQQPPGLQQANAAGLQPAAQPQQPPQQQQPQQQQQPLRQEPQLPVPQRPGPSSAASASQLLPAQGRAASHSRGSVHGAYGAYGPADGGSEVSAGAAAQGAARTNEEAVEGDVTTVQELEEELGVLAELVQRDLAEDVAILCDAGEWEEADKLAEVYGLIDNPNICPLEPFPRASLPPLGLGNAPRNRENLARIVASVR</sequence>